<dbReference type="PROSITE" id="PS51186">
    <property type="entry name" value="GNAT"/>
    <property type="match status" value="1"/>
</dbReference>
<dbReference type="Proteomes" id="UP000198253">
    <property type="component" value="Chromosome I"/>
</dbReference>
<proteinExistence type="predicted"/>
<organism evidence="3 4">
    <name type="scientific">Micromonospora echinospora</name>
    <name type="common">Micromonospora purpurea</name>
    <dbReference type="NCBI Taxonomy" id="1877"/>
    <lineage>
        <taxon>Bacteria</taxon>
        <taxon>Bacillati</taxon>
        <taxon>Actinomycetota</taxon>
        <taxon>Actinomycetes</taxon>
        <taxon>Micromonosporales</taxon>
        <taxon>Micromonosporaceae</taxon>
        <taxon>Micromonospora</taxon>
    </lineage>
</organism>
<gene>
    <name evidence="3" type="ORF">GA0070618_1807</name>
</gene>
<dbReference type="Gene3D" id="3.40.630.30">
    <property type="match status" value="1"/>
</dbReference>
<evidence type="ECO:0000313" key="4">
    <source>
        <dbReference type="Proteomes" id="UP000198253"/>
    </source>
</evidence>
<sequence length="156" mass="17387">MELVRFDGAYAGTVAGWAASVEETRWWCSRDEVTPETVAGWVAQPDTEAYGLMAAGELVAFGELWVEEDEAEAELARLIVAPGHRGRGLGRRFVSLLTREALRRKPAVCLRVNPANTRALRCYAAVGFRAVPQERADEWNRDQPEAYVWLCHEPAA</sequence>
<dbReference type="InParanoid" id="A0A1C4W2T0"/>
<accession>A0A1C4W2T0</accession>
<dbReference type="InterPro" id="IPR000182">
    <property type="entry name" value="GNAT_dom"/>
</dbReference>
<keyword evidence="1 3" id="KW-0808">Transferase</keyword>
<dbReference type="PANTHER" id="PTHR13947">
    <property type="entry name" value="GNAT FAMILY N-ACETYLTRANSFERASE"/>
    <property type="match status" value="1"/>
</dbReference>
<evidence type="ECO:0000256" key="1">
    <source>
        <dbReference type="ARBA" id="ARBA00022679"/>
    </source>
</evidence>
<dbReference type="RefSeq" id="WP_157748924.1">
    <property type="nucleotide sequence ID" value="NZ_LT607413.1"/>
</dbReference>
<dbReference type="Pfam" id="PF00583">
    <property type="entry name" value="Acetyltransf_1"/>
    <property type="match status" value="1"/>
</dbReference>
<dbReference type="InterPro" id="IPR050769">
    <property type="entry name" value="NAT_camello-type"/>
</dbReference>
<feature type="domain" description="N-acetyltransferase" evidence="2">
    <location>
        <begin position="4"/>
        <end position="154"/>
    </location>
</feature>
<evidence type="ECO:0000259" key="2">
    <source>
        <dbReference type="PROSITE" id="PS51186"/>
    </source>
</evidence>
<protein>
    <submittedName>
        <fullName evidence="3">Acetyltransferase (GNAT) family protein</fullName>
    </submittedName>
</protein>
<dbReference type="EMBL" id="LT607413">
    <property type="protein sequence ID" value="SCE90465.1"/>
    <property type="molecule type" value="Genomic_DNA"/>
</dbReference>
<dbReference type="AlphaFoldDB" id="A0A1C4W2T0"/>
<dbReference type="PANTHER" id="PTHR13947:SF37">
    <property type="entry name" value="LD18367P"/>
    <property type="match status" value="1"/>
</dbReference>
<keyword evidence="4" id="KW-1185">Reference proteome</keyword>
<dbReference type="SUPFAM" id="SSF55729">
    <property type="entry name" value="Acyl-CoA N-acyltransferases (Nat)"/>
    <property type="match status" value="1"/>
</dbReference>
<dbReference type="InterPro" id="IPR016181">
    <property type="entry name" value="Acyl_CoA_acyltransferase"/>
</dbReference>
<reference evidence="4" key="1">
    <citation type="submission" date="2016-06" db="EMBL/GenBank/DDBJ databases">
        <authorList>
            <person name="Varghese N."/>
            <person name="Submissions Spin"/>
        </authorList>
    </citation>
    <scope>NUCLEOTIDE SEQUENCE [LARGE SCALE GENOMIC DNA]</scope>
    <source>
        <strain evidence="4">DSM 43816</strain>
    </source>
</reference>
<dbReference type="GO" id="GO:0008080">
    <property type="term" value="F:N-acetyltransferase activity"/>
    <property type="evidence" value="ECO:0007669"/>
    <property type="project" value="InterPro"/>
</dbReference>
<evidence type="ECO:0000313" key="3">
    <source>
        <dbReference type="EMBL" id="SCE90465.1"/>
    </source>
</evidence>
<name>A0A1C4W2T0_MICEC</name>